<accession>G2Y5D6</accession>
<dbReference type="Proteomes" id="UP000008177">
    <property type="component" value="Unplaced contigs"/>
</dbReference>
<dbReference type="AlphaFoldDB" id="G2Y5D6"/>
<name>G2Y5D6_BOTF4</name>
<dbReference type="OrthoDB" id="3545359at2759"/>
<dbReference type="InParanoid" id="G2Y5D6"/>
<protein>
    <submittedName>
        <fullName evidence="2">Uncharacterized protein</fullName>
    </submittedName>
</protein>
<feature type="compositionally biased region" description="Basic and acidic residues" evidence="1">
    <location>
        <begin position="82"/>
        <end position="94"/>
    </location>
</feature>
<feature type="compositionally biased region" description="Polar residues" evidence="1">
    <location>
        <begin position="116"/>
        <end position="126"/>
    </location>
</feature>
<evidence type="ECO:0000313" key="3">
    <source>
        <dbReference type="Proteomes" id="UP000008177"/>
    </source>
</evidence>
<dbReference type="HOGENOM" id="CLU_1981316_0_0_1"/>
<reference evidence="3" key="1">
    <citation type="journal article" date="2011" name="PLoS Genet.">
        <title>Genomic analysis of the necrotrophic fungal pathogens Sclerotinia sclerotiorum and Botrytis cinerea.</title>
        <authorList>
            <person name="Amselem J."/>
            <person name="Cuomo C.A."/>
            <person name="van Kan J.A."/>
            <person name="Viaud M."/>
            <person name="Benito E.P."/>
            <person name="Couloux A."/>
            <person name="Coutinho P.M."/>
            <person name="de Vries R.P."/>
            <person name="Dyer P.S."/>
            <person name="Fillinger S."/>
            <person name="Fournier E."/>
            <person name="Gout L."/>
            <person name="Hahn M."/>
            <person name="Kohn L."/>
            <person name="Lapalu N."/>
            <person name="Plummer K.M."/>
            <person name="Pradier J.M."/>
            <person name="Quevillon E."/>
            <person name="Sharon A."/>
            <person name="Simon A."/>
            <person name="ten Have A."/>
            <person name="Tudzynski B."/>
            <person name="Tudzynski P."/>
            <person name="Wincker P."/>
            <person name="Andrew M."/>
            <person name="Anthouard V."/>
            <person name="Beever R.E."/>
            <person name="Beffa R."/>
            <person name="Benoit I."/>
            <person name="Bouzid O."/>
            <person name="Brault B."/>
            <person name="Chen Z."/>
            <person name="Choquer M."/>
            <person name="Collemare J."/>
            <person name="Cotton P."/>
            <person name="Danchin E.G."/>
            <person name="Da Silva C."/>
            <person name="Gautier A."/>
            <person name="Giraud C."/>
            <person name="Giraud T."/>
            <person name="Gonzalez C."/>
            <person name="Grossetete S."/>
            <person name="Guldener U."/>
            <person name="Henrissat B."/>
            <person name="Howlett B.J."/>
            <person name="Kodira C."/>
            <person name="Kretschmer M."/>
            <person name="Lappartient A."/>
            <person name="Leroch M."/>
            <person name="Levis C."/>
            <person name="Mauceli E."/>
            <person name="Neuveglise C."/>
            <person name="Oeser B."/>
            <person name="Pearson M."/>
            <person name="Poulain J."/>
            <person name="Poussereau N."/>
            <person name="Quesneville H."/>
            <person name="Rascle C."/>
            <person name="Schumacher J."/>
            <person name="Segurens B."/>
            <person name="Sexton A."/>
            <person name="Silva E."/>
            <person name="Sirven C."/>
            <person name="Soanes D.M."/>
            <person name="Talbot N.J."/>
            <person name="Templeton M."/>
            <person name="Yandava C."/>
            <person name="Yarden O."/>
            <person name="Zeng Q."/>
            <person name="Rollins J.A."/>
            <person name="Lebrun M.H."/>
            <person name="Dickman M."/>
        </authorList>
    </citation>
    <scope>NUCLEOTIDE SEQUENCE [LARGE SCALE GENOMIC DNA]</scope>
    <source>
        <strain evidence="3">T4</strain>
    </source>
</reference>
<evidence type="ECO:0000256" key="1">
    <source>
        <dbReference type="SAM" id="MobiDB-lite"/>
    </source>
</evidence>
<dbReference type="EMBL" id="FQ790288">
    <property type="protein sequence ID" value="CCD47876.1"/>
    <property type="molecule type" value="Genomic_DNA"/>
</dbReference>
<evidence type="ECO:0000313" key="2">
    <source>
        <dbReference type="EMBL" id="CCD47876.1"/>
    </source>
</evidence>
<proteinExistence type="predicted"/>
<gene>
    <name evidence="2" type="ORF">BofuT4_P113800.1</name>
</gene>
<organism evidence="2 3">
    <name type="scientific">Botryotinia fuckeliana (strain T4)</name>
    <name type="common">Noble rot fungus</name>
    <name type="synonym">Botrytis cinerea</name>
    <dbReference type="NCBI Taxonomy" id="999810"/>
    <lineage>
        <taxon>Eukaryota</taxon>
        <taxon>Fungi</taxon>
        <taxon>Dikarya</taxon>
        <taxon>Ascomycota</taxon>
        <taxon>Pezizomycotina</taxon>
        <taxon>Leotiomycetes</taxon>
        <taxon>Helotiales</taxon>
        <taxon>Sclerotiniaceae</taxon>
        <taxon>Botrytis</taxon>
    </lineage>
</organism>
<feature type="region of interest" description="Disordered" evidence="1">
    <location>
        <begin position="82"/>
        <end position="126"/>
    </location>
</feature>
<sequence length="126" mass="14409">MVFTIIGGERFALTFSIGYNCRWQYTESSFPNFNVFEGPEPSFWDLDCRYPEPTALKITHMIPPPGATTNQYFRSKERHIKDETNSQTELKDNSMADLQPPMSRFSSFPSDRAIQATKTNSTPAKT</sequence>